<evidence type="ECO:0000313" key="2">
    <source>
        <dbReference type="Proteomes" id="UP000243006"/>
    </source>
</evidence>
<accession>A0A1Y3EGN2</accession>
<reference evidence="1 2" key="1">
    <citation type="submission" date="2015-04" db="EMBL/GenBank/DDBJ databases">
        <title>Draft genome of the roundworm Trichinella nativa.</title>
        <authorList>
            <person name="Mitreva M."/>
        </authorList>
    </citation>
    <scope>NUCLEOTIDE SEQUENCE [LARGE SCALE GENOMIC DNA]</scope>
    <source>
        <strain evidence="1 2">ISS45</strain>
    </source>
</reference>
<proteinExistence type="predicted"/>
<dbReference type="Proteomes" id="UP000243006">
    <property type="component" value="Unassembled WGS sequence"/>
</dbReference>
<dbReference type="EMBL" id="LVZM01012761">
    <property type="protein sequence ID" value="OUC44322.1"/>
    <property type="molecule type" value="Genomic_DNA"/>
</dbReference>
<gene>
    <name evidence="1" type="ORF">D917_09232</name>
</gene>
<comment type="caution">
    <text evidence="1">The sequence shown here is derived from an EMBL/GenBank/DDBJ whole genome shotgun (WGS) entry which is preliminary data.</text>
</comment>
<sequence length="94" mass="11118">MLFYQYKNFIFLIILLGRNCEKVNFSSLDHIQQKNITGNEIIKQSEIEEVEKDYKLRADYVKISKPLTLMVMINSGYWKQLNTSAIVKRKKISN</sequence>
<organism evidence="1 2">
    <name type="scientific">Trichinella nativa</name>
    <dbReference type="NCBI Taxonomy" id="6335"/>
    <lineage>
        <taxon>Eukaryota</taxon>
        <taxon>Metazoa</taxon>
        <taxon>Ecdysozoa</taxon>
        <taxon>Nematoda</taxon>
        <taxon>Enoplea</taxon>
        <taxon>Dorylaimia</taxon>
        <taxon>Trichinellida</taxon>
        <taxon>Trichinellidae</taxon>
        <taxon>Trichinella</taxon>
    </lineage>
</organism>
<name>A0A1Y3EGN2_9BILA</name>
<protein>
    <submittedName>
        <fullName evidence="1">Uncharacterized protein</fullName>
    </submittedName>
</protein>
<evidence type="ECO:0000313" key="1">
    <source>
        <dbReference type="EMBL" id="OUC44322.1"/>
    </source>
</evidence>
<dbReference type="AlphaFoldDB" id="A0A1Y3EGN2"/>